<gene>
    <name evidence="1" type="ORF">UW30_C0002G0038</name>
</gene>
<evidence type="ECO:0008006" key="3">
    <source>
        <dbReference type="Google" id="ProtNLM"/>
    </source>
</evidence>
<dbReference type="InterPro" id="IPR035093">
    <property type="entry name" value="RelE/ParE_toxin_dom_sf"/>
</dbReference>
<dbReference type="STRING" id="1618647.UW30_C0002G0038"/>
<protein>
    <recommendedName>
        <fullName evidence="3">Addiction module toxin, RelE/StbE family</fullName>
    </recommendedName>
</protein>
<sequence length="95" mass="11462">MFERRSSVINKITNSQEFEEVIVKLKKKDSPLFDQLTVQMEKAVRIPNIGKPLRYALKNRRRLHIGSFVLVYEFFNGELKFLDFDHHDKIYKKYK</sequence>
<reference evidence="1 2" key="1">
    <citation type="journal article" date="2015" name="Nature">
        <title>rRNA introns, odd ribosomes, and small enigmatic genomes across a large radiation of phyla.</title>
        <authorList>
            <person name="Brown C.T."/>
            <person name="Hug L.A."/>
            <person name="Thomas B.C."/>
            <person name="Sharon I."/>
            <person name="Castelle C.J."/>
            <person name="Singh A."/>
            <person name="Wilkins M.J."/>
            <person name="Williams K.H."/>
            <person name="Banfield J.F."/>
        </authorList>
    </citation>
    <scope>NUCLEOTIDE SEQUENCE [LARGE SCALE GENOMIC DNA]</scope>
</reference>
<comment type="caution">
    <text evidence="1">The sequence shown here is derived from an EMBL/GenBank/DDBJ whole genome shotgun (WGS) entry which is preliminary data.</text>
</comment>
<proteinExistence type="predicted"/>
<accession>A0A0G1JDR8</accession>
<evidence type="ECO:0000313" key="1">
    <source>
        <dbReference type="EMBL" id="KKT42127.1"/>
    </source>
</evidence>
<dbReference type="Gene3D" id="3.30.2310.20">
    <property type="entry name" value="RelE-like"/>
    <property type="match status" value="1"/>
</dbReference>
<organism evidence="1 2">
    <name type="scientific">Candidatus Giovannonibacteria bacterium GW2011_GWA2_44_13b</name>
    <dbReference type="NCBI Taxonomy" id="1618647"/>
    <lineage>
        <taxon>Bacteria</taxon>
        <taxon>Candidatus Giovannoniibacteriota</taxon>
    </lineage>
</organism>
<dbReference type="SUPFAM" id="SSF143011">
    <property type="entry name" value="RelE-like"/>
    <property type="match status" value="1"/>
</dbReference>
<evidence type="ECO:0000313" key="2">
    <source>
        <dbReference type="Proteomes" id="UP000034736"/>
    </source>
</evidence>
<dbReference type="Proteomes" id="UP000034736">
    <property type="component" value="Unassembled WGS sequence"/>
</dbReference>
<dbReference type="EMBL" id="LCHU01000002">
    <property type="protein sequence ID" value="KKT42127.1"/>
    <property type="molecule type" value="Genomic_DNA"/>
</dbReference>
<dbReference type="AlphaFoldDB" id="A0A0G1JDR8"/>
<name>A0A0G1JDR8_9BACT</name>